<dbReference type="Proteomes" id="UP000190092">
    <property type="component" value="Unassembled WGS sequence"/>
</dbReference>
<dbReference type="InterPro" id="IPR009056">
    <property type="entry name" value="Cyt_c-like_dom"/>
</dbReference>
<proteinExistence type="predicted"/>
<dbReference type="STRING" id="225324.SAMN02745126_00254"/>
<evidence type="ECO:0000313" key="8">
    <source>
        <dbReference type="Proteomes" id="UP000190092"/>
    </source>
</evidence>
<dbReference type="GO" id="GO:0020037">
    <property type="term" value="F:heme binding"/>
    <property type="evidence" value="ECO:0007669"/>
    <property type="project" value="InterPro"/>
</dbReference>
<evidence type="ECO:0000313" key="7">
    <source>
        <dbReference type="EMBL" id="SJZ31780.1"/>
    </source>
</evidence>
<feature type="domain" description="Cytochrome c" evidence="6">
    <location>
        <begin position="74"/>
        <end position="159"/>
    </location>
</feature>
<evidence type="ECO:0000256" key="3">
    <source>
        <dbReference type="ARBA" id="ARBA00023004"/>
    </source>
</evidence>
<keyword evidence="5" id="KW-0472">Membrane</keyword>
<dbReference type="Pfam" id="PF13442">
    <property type="entry name" value="Cytochrome_CBB3"/>
    <property type="match status" value="1"/>
</dbReference>
<dbReference type="AlphaFoldDB" id="A0A1T4JNP0"/>
<dbReference type="EMBL" id="FUWJ01000001">
    <property type="protein sequence ID" value="SJZ31780.1"/>
    <property type="molecule type" value="Genomic_DNA"/>
</dbReference>
<dbReference type="PROSITE" id="PS51007">
    <property type="entry name" value="CYTC"/>
    <property type="match status" value="1"/>
</dbReference>
<keyword evidence="8" id="KW-1185">Reference proteome</keyword>
<dbReference type="OrthoDB" id="9808603at2"/>
<sequence>MPPSRSLARLRNGLIVTAACLGGLWLLIYGGAYDVGADAPHYELVSWLLGIIRQRSIAVRSADIALPADLGDPQRLAQGAALYGEMCSGCHLAPGMEPSEISQGLYPRAPDFRQGTGLRPQQAFWVIKHGVKMSGMAAWGVTHSDELIWDMVAFLGKLPSFSATDYRAAIGNAAEEHEHAMHSTGRSAPGESRQ</sequence>
<dbReference type="GO" id="GO:0009055">
    <property type="term" value="F:electron transfer activity"/>
    <property type="evidence" value="ECO:0007669"/>
    <property type="project" value="InterPro"/>
</dbReference>
<dbReference type="Gene3D" id="1.10.760.10">
    <property type="entry name" value="Cytochrome c-like domain"/>
    <property type="match status" value="1"/>
</dbReference>
<keyword evidence="5" id="KW-1133">Transmembrane helix</keyword>
<feature type="transmembrane region" description="Helical" evidence="5">
    <location>
        <begin position="12"/>
        <end position="32"/>
    </location>
</feature>
<keyword evidence="3 4" id="KW-0408">Iron</keyword>
<keyword evidence="5" id="KW-0812">Transmembrane</keyword>
<accession>A0A1T4JNP0</accession>
<dbReference type="SUPFAM" id="SSF46626">
    <property type="entry name" value="Cytochrome c"/>
    <property type="match status" value="1"/>
</dbReference>
<evidence type="ECO:0000256" key="5">
    <source>
        <dbReference type="SAM" id="Phobius"/>
    </source>
</evidence>
<evidence type="ECO:0000256" key="4">
    <source>
        <dbReference type="PROSITE-ProRule" id="PRU00433"/>
    </source>
</evidence>
<evidence type="ECO:0000256" key="1">
    <source>
        <dbReference type="ARBA" id="ARBA00022617"/>
    </source>
</evidence>
<evidence type="ECO:0000259" key="6">
    <source>
        <dbReference type="PROSITE" id="PS51007"/>
    </source>
</evidence>
<keyword evidence="2 4" id="KW-0479">Metal-binding</keyword>
<protein>
    <submittedName>
        <fullName evidence="7">Cytochrome C oxidase, cbb3-type, subunit III</fullName>
    </submittedName>
</protein>
<name>A0A1T4JNP0_9HYPH</name>
<gene>
    <name evidence="7" type="ORF">SAMN02745126_00254</name>
</gene>
<evidence type="ECO:0000256" key="2">
    <source>
        <dbReference type="ARBA" id="ARBA00022723"/>
    </source>
</evidence>
<dbReference type="GO" id="GO:0046872">
    <property type="term" value="F:metal ion binding"/>
    <property type="evidence" value="ECO:0007669"/>
    <property type="project" value="UniProtKB-KW"/>
</dbReference>
<organism evidence="7 8">
    <name type="scientific">Enhydrobacter aerosaccus</name>
    <dbReference type="NCBI Taxonomy" id="225324"/>
    <lineage>
        <taxon>Bacteria</taxon>
        <taxon>Pseudomonadati</taxon>
        <taxon>Pseudomonadota</taxon>
        <taxon>Alphaproteobacteria</taxon>
        <taxon>Hyphomicrobiales</taxon>
        <taxon>Enhydrobacter</taxon>
    </lineage>
</organism>
<keyword evidence="1 4" id="KW-0349">Heme</keyword>
<dbReference type="InterPro" id="IPR036909">
    <property type="entry name" value="Cyt_c-like_dom_sf"/>
</dbReference>
<reference evidence="8" key="1">
    <citation type="submission" date="2017-02" db="EMBL/GenBank/DDBJ databases">
        <authorList>
            <person name="Varghese N."/>
            <person name="Submissions S."/>
        </authorList>
    </citation>
    <scope>NUCLEOTIDE SEQUENCE [LARGE SCALE GENOMIC DNA]</scope>
    <source>
        <strain evidence="8">ATCC 27094</strain>
    </source>
</reference>